<feature type="transmembrane region" description="Helical" evidence="1">
    <location>
        <begin position="74"/>
        <end position="98"/>
    </location>
</feature>
<feature type="domain" description="DUF1559" evidence="2">
    <location>
        <begin position="99"/>
        <end position="367"/>
    </location>
</feature>
<dbReference type="NCBIfam" id="TIGR04294">
    <property type="entry name" value="pre_pil_HX9DG"/>
    <property type="match status" value="1"/>
</dbReference>
<evidence type="ECO:0000259" key="2">
    <source>
        <dbReference type="Pfam" id="PF07596"/>
    </source>
</evidence>
<dbReference type="Gene3D" id="3.30.700.10">
    <property type="entry name" value="Glycoprotein, Type 4 Pilin"/>
    <property type="match status" value="1"/>
</dbReference>
<protein>
    <recommendedName>
        <fullName evidence="2">DUF1559 domain-containing protein</fullName>
    </recommendedName>
</protein>
<evidence type="ECO:0000256" key="1">
    <source>
        <dbReference type="SAM" id="Phobius"/>
    </source>
</evidence>
<dbReference type="OrthoDB" id="210622at2"/>
<dbReference type="InterPro" id="IPR045584">
    <property type="entry name" value="Pilin-like"/>
</dbReference>
<keyword evidence="1" id="KW-0812">Transmembrane</keyword>
<dbReference type="PANTHER" id="PTHR30093">
    <property type="entry name" value="GENERAL SECRETION PATHWAY PROTEIN G"/>
    <property type="match status" value="1"/>
</dbReference>
<dbReference type="NCBIfam" id="TIGR02532">
    <property type="entry name" value="IV_pilin_GFxxxE"/>
    <property type="match status" value="1"/>
</dbReference>
<evidence type="ECO:0000313" key="4">
    <source>
        <dbReference type="Proteomes" id="UP000323917"/>
    </source>
</evidence>
<accession>A0A5B9QBJ2</accession>
<organism evidence="3 4">
    <name type="scientific">Bythopirellula goksoeyrii</name>
    <dbReference type="NCBI Taxonomy" id="1400387"/>
    <lineage>
        <taxon>Bacteria</taxon>
        <taxon>Pseudomonadati</taxon>
        <taxon>Planctomycetota</taxon>
        <taxon>Planctomycetia</taxon>
        <taxon>Pirellulales</taxon>
        <taxon>Lacipirellulaceae</taxon>
        <taxon>Bythopirellula</taxon>
    </lineage>
</organism>
<keyword evidence="1" id="KW-0472">Membrane</keyword>
<dbReference type="Proteomes" id="UP000323917">
    <property type="component" value="Chromosome"/>
</dbReference>
<dbReference type="AlphaFoldDB" id="A0A5B9QBJ2"/>
<gene>
    <name evidence="3" type="ORF">Pr1d_24400</name>
</gene>
<dbReference type="InterPro" id="IPR027558">
    <property type="entry name" value="Pre_pil_HX9DG_C"/>
</dbReference>
<dbReference type="Pfam" id="PF07963">
    <property type="entry name" value="N_methyl"/>
    <property type="match status" value="1"/>
</dbReference>
<dbReference type="InterPro" id="IPR011453">
    <property type="entry name" value="DUF1559"/>
</dbReference>
<dbReference type="SUPFAM" id="SSF54523">
    <property type="entry name" value="Pili subunits"/>
    <property type="match status" value="1"/>
</dbReference>
<dbReference type="Pfam" id="PF07596">
    <property type="entry name" value="SBP_bac_10"/>
    <property type="match status" value="1"/>
</dbReference>
<dbReference type="KEGG" id="bgok:Pr1d_24400"/>
<reference evidence="3 4" key="1">
    <citation type="submission" date="2019-08" db="EMBL/GenBank/DDBJ databases">
        <title>Deep-cultivation of Planctomycetes and their phenomic and genomic characterization uncovers novel biology.</title>
        <authorList>
            <person name="Wiegand S."/>
            <person name="Jogler M."/>
            <person name="Boedeker C."/>
            <person name="Pinto D."/>
            <person name="Vollmers J."/>
            <person name="Rivas-Marin E."/>
            <person name="Kohn T."/>
            <person name="Peeters S.H."/>
            <person name="Heuer A."/>
            <person name="Rast P."/>
            <person name="Oberbeckmann S."/>
            <person name="Bunk B."/>
            <person name="Jeske O."/>
            <person name="Meyerdierks A."/>
            <person name="Storesund J.E."/>
            <person name="Kallscheuer N."/>
            <person name="Luecker S."/>
            <person name="Lage O.M."/>
            <person name="Pohl T."/>
            <person name="Merkel B.J."/>
            <person name="Hornburger P."/>
            <person name="Mueller R.-W."/>
            <person name="Bruemmer F."/>
            <person name="Labrenz M."/>
            <person name="Spormann A.M."/>
            <person name="Op den Camp H."/>
            <person name="Overmann J."/>
            <person name="Amann R."/>
            <person name="Jetten M.S.M."/>
            <person name="Mascher T."/>
            <person name="Medema M.H."/>
            <person name="Devos D.P."/>
            <person name="Kaster A.-K."/>
            <person name="Ovreas L."/>
            <person name="Rohde M."/>
            <person name="Galperin M.Y."/>
            <person name="Jogler C."/>
        </authorList>
    </citation>
    <scope>NUCLEOTIDE SEQUENCE [LARGE SCALE GENOMIC DNA]</scope>
    <source>
        <strain evidence="3 4">Pr1d</strain>
    </source>
</reference>
<keyword evidence="1" id="KW-1133">Transmembrane helix</keyword>
<dbReference type="EMBL" id="CP042913">
    <property type="protein sequence ID" value="QEG35149.1"/>
    <property type="molecule type" value="Genomic_DNA"/>
</dbReference>
<dbReference type="InterPro" id="IPR012902">
    <property type="entry name" value="N_methyl_site"/>
</dbReference>
<sequence>MLALGILEADLGIILAAHSACWIGLSQHHSKGFPAMGVKPAYSTRAFLAQPENLFPQVSQREMRYSTRKRSVKAFTLVELLVVIAIIGVLVGLLLPAVQAARESARRSQCANNLKQIGLAFQNHHSAMKRFPNGWKENNINPSRDRFPFASWGLLVLPYMEQQVLYDQFDLEKKITDGTPGGVVENIDLVGIPLEVYRCPSDYSPPYEEWEGQGNYFPDIPALAVSNYVGSGTTCPPCLFGQYEKGQTSPFQCPNGPTGVLYRNSETSVGDILDGTSNTFLFGERSNKPEFGQFSAAYWPGPPGPPSNGLACFSATMIASTTTTQGPFDTRKKMINGHSFGFHSYHPGGVETSMADGSVRFLSEDIDYVTATRLVEVDDGQVIGTL</sequence>
<evidence type="ECO:0000313" key="3">
    <source>
        <dbReference type="EMBL" id="QEG35149.1"/>
    </source>
</evidence>
<dbReference type="PANTHER" id="PTHR30093:SF2">
    <property type="entry name" value="TYPE II SECRETION SYSTEM PROTEIN H"/>
    <property type="match status" value="1"/>
</dbReference>
<proteinExistence type="predicted"/>
<keyword evidence="4" id="KW-1185">Reference proteome</keyword>
<name>A0A5B9QBJ2_9BACT</name>